<dbReference type="Pfam" id="PF13668">
    <property type="entry name" value="Ferritin_2"/>
    <property type="match status" value="1"/>
</dbReference>
<comment type="caution">
    <text evidence="1">The sequence shown here is derived from an EMBL/GenBank/DDBJ whole genome shotgun (WGS) entry which is preliminary data.</text>
</comment>
<dbReference type="Proteomes" id="UP000807469">
    <property type="component" value="Unassembled WGS sequence"/>
</dbReference>
<reference evidence="1" key="1">
    <citation type="submission" date="2020-11" db="EMBL/GenBank/DDBJ databases">
        <authorList>
            <consortium name="DOE Joint Genome Institute"/>
            <person name="Ahrendt S."/>
            <person name="Riley R."/>
            <person name="Andreopoulos W."/>
            <person name="Labutti K."/>
            <person name="Pangilinan J."/>
            <person name="Ruiz-Duenas F.J."/>
            <person name="Barrasa J.M."/>
            <person name="Sanchez-Garcia M."/>
            <person name="Camarero S."/>
            <person name="Miyauchi S."/>
            <person name="Serrano A."/>
            <person name="Linde D."/>
            <person name="Babiker R."/>
            <person name="Drula E."/>
            <person name="Ayuso-Fernandez I."/>
            <person name="Pacheco R."/>
            <person name="Padilla G."/>
            <person name="Ferreira P."/>
            <person name="Barriuso J."/>
            <person name="Kellner H."/>
            <person name="Castanera R."/>
            <person name="Alfaro M."/>
            <person name="Ramirez L."/>
            <person name="Pisabarro A.G."/>
            <person name="Kuo A."/>
            <person name="Tritt A."/>
            <person name="Lipzen A."/>
            <person name="He G."/>
            <person name="Yan M."/>
            <person name="Ng V."/>
            <person name="Cullen D."/>
            <person name="Martin F."/>
            <person name="Rosso M.-N."/>
            <person name="Henrissat B."/>
            <person name="Hibbett D."/>
            <person name="Martinez A.T."/>
            <person name="Grigoriev I.V."/>
        </authorList>
    </citation>
    <scope>NUCLEOTIDE SEQUENCE</scope>
    <source>
        <strain evidence="1">CIRM-BRFM 674</strain>
    </source>
</reference>
<dbReference type="CDD" id="cd00657">
    <property type="entry name" value="Ferritin_like"/>
    <property type="match status" value="1"/>
</dbReference>
<gene>
    <name evidence="1" type="ORF">BDN70DRAFT_963100</name>
</gene>
<accession>A0A9P5Z966</accession>
<dbReference type="PANTHER" id="PTHR38705">
    <property type="entry name" value="PROTEIN RDS1"/>
    <property type="match status" value="1"/>
</dbReference>
<sequence length="274" mass="29393">MLPLDVTVLNYALTLEHLENAFYHGALEKFSEQAFVDAGMPGFARRRFEQVAAHEATHVKFLSTALGDKATQPCTYNFPYTDVRSFAALSQILEGVGVSTYTGAAQFISNKEYLTAAASILATEARHESWVSSAINRFAGWSGAFDVPLGLNEVFTLAAPFITECPTTNPVLPVHPFPKLVLHSPSPGQPTHIVWADNDARGATHIAFYTGLNVIPVPIQDGSVVVPADVDGTVYAVAITSDSDANDSTIVAGPAILLFERNSNNVLIESSQAN</sequence>
<evidence type="ECO:0000313" key="2">
    <source>
        <dbReference type="Proteomes" id="UP000807469"/>
    </source>
</evidence>
<organism evidence="1 2">
    <name type="scientific">Pholiota conissans</name>
    <dbReference type="NCBI Taxonomy" id="109636"/>
    <lineage>
        <taxon>Eukaryota</taxon>
        <taxon>Fungi</taxon>
        <taxon>Dikarya</taxon>
        <taxon>Basidiomycota</taxon>
        <taxon>Agaricomycotina</taxon>
        <taxon>Agaricomycetes</taxon>
        <taxon>Agaricomycetidae</taxon>
        <taxon>Agaricales</taxon>
        <taxon>Agaricineae</taxon>
        <taxon>Strophariaceae</taxon>
        <taxon>Pholiota</taxon>
    </lineage>
</organism>
<dbReference type="PANTHER" id="PTHR38705:SF5">
    <property type="entry name" value="RESPONSE PROTEIN RDS1, PUTATIVE (AFU_ORTHOLOGUE AFUA_5G12490)-RELATED"/>
    <property type="match status" value="1"/>
</dbReference>
<dbReference type="OrthoDB" id="1001765at2759"/>
<dbReference type="AlphaFoldDB" id="A0A9P5Z966"/>
<dbReference type="SUPFAM" id="SSF47240">
    <property type="entry name" value="Ferritin-like"/>
    <property type="match status" value="1"/>
</dbReference>
<protein>
    <submittedName>
        <fullName evidence="1">Uncharacterized protein</fullName>
    </submittedName>
</protein>
<dbReference type="InterPro" id="IPR039254">
    <property type="entry name" value="Rds1"/>
</dbReference>
<keyword evidence="2" id="KW-1185">Reference proteome</keyword>
<dbReference type="InterPro" id="IPR009078">
    <property type="entry name" value="Ferritin-like_SF"/>
</dbReference>
<name>A0A9P5Z966_9AGAR</name>
<proteinExistence type="predicted"/>
<evidence type="ECO:0000313" key="1">
    <source>
        <dbReference type="EMBL" id="KAF9483116.1"/>
    </source>
</evidence>
<dbReference type="EMBL" id="MU155157">
    <property type="protein sequence ID" value="KAF9483116.1"/>
    <property type="molecule type" value="Genomic_DNA"/>
</dbReference>